<evidence type="ECO:0000313" key="2">
    <source>
        <dbReference type="Proteomes" id="UP000295341"/>
    </source>
</evidence>
<dbReference type="AlphaFoldDB" id="A0A4R7NXG3"/>
<accession>A0A4R7NXG3</accession>
<comment type="caution">
    <text evidence="1">The sequence shown here is derived from an EMBL/GenBank/DDBJ whole genome shotgun (WGS) entry which is preliminary data.</text>
</comment>
<dbReference type="RefSeq" id="WP_133883154.1">
    <property type="nucleotide sequence ID" value="NZ_MWIN01000008.1"/>
</dbReference>
<dbReference type="Proteomes" id="UP000295341">
    <property type="component" value="Unassembled WGS sequence"/>
</dbReference>
<organism evidence="1 2">
    <name type="scientific">Panacagrimonas perspica</name>
    <dbReference type="NCBI Taxonomy" id="381431"/>
    <lineage>
        <taxon>Bacteria</taxon>
        <taxon>Pseudomonadati</taxon>
        <taxon>Pseudomonadota</taxon>
        <taxon>Gammaproteobacteria</taxon>
        <taxon>Nevskiales</taxon>
        <taxon>Nevskiaceae</taxon>
        <taxon>Panacagrimonas</taxon>
    </lineage>
</organism>
<proteinExistence type="predicted"/>
<keyword evidence="2" id="KW-1185">Reference proteome</keyword>
<name>A0A4R7NXG3_9GAMM</name>
<gene>
    <name evidence="1" type="ORF">DFR24_3979</name>
</gene>
<protein>
    <submittedName>
        <fullName evidence="1">Uncharacterized protein</fullName>
    </submittedName>
</protein>
<sequence>MACFQPGHGVTKLDSNVWLPYCCLRTNTSAGDFATLAHEIVHATGDARHIIGGAQRTNLMSEVTGQRADIYKAHIDRLAKAYFAK</sequence>
<evidence type="ECO:0000313" key="1">
    <source>
        <dbReference type="EMBL" id="TDU25542.1"/>
    </source>
</evidence>
<reference evidence="1 2" key="1">
    <citation type="submission" date="2019-03" db="EMBL/GenBank/DDBJ databases">
        <title>Genomic Encyclopedia of Type Strains, Phase IV (KMG-IV): sequencing the most valuable type-strain genomes for metagenomic binning, comparative biology and taxonomic classification.</title>
        <authorList>
            <person name="Goeker M."/>
        </authorList>
    </citation>
    <scope>NUCLEOTIDE SEQUENCE [LARGE SCALE GENOMIC DNA]</scope>
    <source>
        <strain evidence="1 2">DSM 26377</strain>
    </source>
</reference>
<dbReference type="EMBL" id="SOBT01000011">
    <property type="protein sequence ID" value="TDU25542.1"/>
    <property type="molecule type" value="Genomic_DNA"/>
</dbReference>